<comment type="caution">
    <text evidence="6">The sequence shown here is derived from an EMBL/GenBank/DDBJ whole genome shotgun (WGS) entry which is preliminary data.</text>
</comment>
<gene>
    <name evidence="6" type="ORF">ASZ90_004194</name>
</gene>
<dbReference type="AlphaFoldDB" id="A0A0W8FYQ5"/>
<dbReference type="InterPro" id="IPR017896">
    <property type="entry name" value="4Fe4S_Fe-S-bd"/>
</dbReference>
<dbReference type="SUPFAM" id="SSF54862">
    <property type="entry name" value="4Fe-4S ferredoxins"/>
    <property type="match status" value="1"/>
</dbReference>
<dbReference type="PROSITE" id="PS51379">
    <property type="entry name" value="4FE4S_FER_2"/>
    <property type="match status" value="2"/>
</dbReference>
<dbReference type="PANTHER" id="PTHR43177">
    <property type="entry name" value="PROTEIN NRFC"/>
    <property type="match status" value="1"/>
</dbReference>
<dbReference type="GO" id="GO:0051539">
    <property type="term" value="F:4 iron, 4 sulfur cluster binding"/>
    <property type="evidence" value="ECO:0007669"/>
    <property type="project" value="UniProtKB-KW"/>
</dbReference>
<reference evidence="6" key="1">
    <citation type="journal article" date="2015" name="Proc. Natl. Acad. Sci. U.S.A.">
        <title>Networks of energetic and metabolic interactions define dynamics in microbial communities.</title>
        <authorList>
            <person name="Embree M."/>
            <person name="Liu J.K."/>
            <person name="Al-Bassam M.M."/>
            <person name="Zengler K."/>
        </authorList>
    </citation>
    <scope>NUCLEOTIDE SEQUENCE</scope>
</reference>
<dbReference type="Pfam" id="PF13247">
    <property type="entry name" value="Fer4_11"/>
    <property type="match status" value="1"/>
</dbReference>
<dbReference type="PANTHER" id="PTHR43177:SF3">
    <property type="entry name" value="PROTEIN NRFC HOMOLOG"/>
    <property type="match status" value="1"/>
</dbReference>
<feature type="domain" description="4Fe-4S ferredoxin-type" evidence="5">
    <location>
        <begin position="54"/>
        <end position="85"/>
    </location>
</feature>
<evidence type="ECO:0000256" key="3">
    <source>
        <dbReference type="ARBA" id="ARBA00023004"/>
    </source>
</evidence>
<dbReference type="Gene3D" id="3.30.70.20">
    <property type="match status" value="2"/>
</dbReference>
<organism evidence="6">
    <name type="scientific">hydrocarbon metagenome</name>
    <dbReference type="NCBI Taxonomy" id="938273"/>
    <lineage>
        <taxon>unclassified sequences</taxon>
        <taxon>metagenomes</taxon>
        <taxon>ecological metagenomes</taxon>
    </lineage>
</organism>
<dbReference type="GO" id="GO:0046872">
    <property type="term" value="F:metal ion binding"/>
    <property type="evidence" value="ECO:0007669"/>
    <property type="project" value="UniProtKB-KW"/>
</dbReference>
<name>A0A0W8FYQ5_9ZZZZ</name>
<keyword evidence="2" id="KW-0479">Metal-binding</keyword>
<dbReference type="CDD" id="cd10551">
    <property type="entry name" value="PsrB"/>
    <property type="match status" value="1"/>
</dbReference>
<evidence type="ECO:0000256" key="4">
    <source>
        <dbReference type="ARBA" id="ARBA00023014"/>
    </source>
</evidence>
<sequence length="237" mass="26814">MAIDLNKCTSCAACVTSCNVENNVPVVGKEQVAMGREMQWMRIDRYYSGTPEEPVVSAQPMLCQHCDNAPCENVCPVNATNHSSDGLNQMAYNRCVGTRYCANNCPYKVRRFNFYNFRDHFANAYYENDLTALVNNPEVTVRSRGVMEKCTFCVQRIMDERENAIREGREIIGDNVKTACQVACPTDAIVFGNINDSKSDVAKYRNHELGYHVLESLNVRPNVTYLAKLRNTHSEEV</sequence>
<accession>A0A0W8FYQ5</accession>
<evidence type="ECO:0000313" key="6">
    <source>
        <dbReference type="EMBL" id="KUG25978.1"/>
    </source>
</evidence>
<keyword evidence="3" id="KW-0408">Iron</keyword>
<evidence type="ECO:0000256" key="1">
    <source>
        <dbReference type="ARBA" id="ARBA00022485"/>
    </source>
</evidence>
<dbReference type="InterPro" id="IPR050954">
    <property type="entry name" value="ET_IronSulfur_Cluster-Binding"/>
</dbReference>
<evidence type="ECO:0000256" key="2">
    <source>
        <dbReference type="ARBA" id="ARBA00022723"/>
    </source>
</evidence>
<proteinExistence type="predicted"/>
<dbReference type="EMBL" id="LNQE01000562">
    <property type="protein sequence ID" value="KUG25978.1"/>
    <property type="molecule type" value="Genomic_DNA"/>
</dbReference>
<keyword evidence="4" id="KW-0411">Iron-sulfur</keyword>
<feature type="domain" description="4Fe-4S ferredoxin-type" evidence="5">
    <location>
        <begin position="1"/>
        <end position="29"/>
    </location>
</feature>
<evidence type="ECO:0000259" key="5">
    <source>
        <dbReference type="PROSITE" id="PS51379"/>
    </source>
</evidence>
<protein>
    <submittedName>
        <fullName evidence="6">Molybdopterin oxidoreductase, iron-sulfur binding subunit</fullName>
    </submittedName>
</protein>
<keyword evidence="1" id="KW-0004">4Fe-4S</keyword>